<accession>S7W5G7</accession>
<feature type="non-terminal residue" evidence="2">
    <location>
        <position position="255"/>
    </location>
</feature>
<proteinExistence type="predicted"/>
<name>S7W5G7_SPRLO</name>
<evidence type="ECO:0000313" key="3">
    <source>
        <dbReference type="Proteomes" id="UP000014978"/>
    </source>
</evidence>
<gene>
    <name evidence="2" type="ORF">SLOPH_2505</name>
</gene>
<feature type="signal peptide" evidence="1">
    <location>
        <begin position="1"/>
        <end position="25"/>
    </location>
</feature>
<sequence>MTNFLNLFIIFITLNYESFLHNIKASNNNIGKKGRKEVLTLENIQEKKYEINGTVILFASNYSTYEKKCVKITEIEYDGIKIRFTDKNHIPVDMKDFEFHRIISGDLKPNECDYYFKITSIFFKVTAFIGKKCFYTTLWYSCFMDPIKISTPLYDQLTKLLHRLNSNDCYKYIILPQNWFDNTTYFNEHSENQNIYDVDILKVKKIISSMYALDNLTIIKNSNTYNINYFRLDRVDSELYTKIYYTTNYGLIEGY</sequence>
<keyword evidence="1" id="KW-0732">Signal</keyword>
<reference evidence="3" key="1">
    <citation type="journal article" date="2013" name="PLoS Genet.">
        <title>The genome of Spraguea lophii and the basis of host-microsporidian interactions.</title>
        <authorList>
            <person name="Campbell S.E."/>
            <person name="Williams T.A."/>
            <person name="Yousuf A."/>
            <person name="Soanes D.M."/>
            <person name="Paszkiewicz K.H."/>
            <person name="Williams B.A.P."/>
        </authorList>
    </citation>
    <scope>NUCLEOTIDE SEQUENCE [LARGE SCALE GENOMIC DNA]</scope>
    <source>
        <strain evidence="3">42_110</strain>
    </source>
</reference>
<keyword evidence="3" id="KW-1185">Reference proteome</keyword>
<dbReference type="EMBL" id="ATCN01001086">
    <property type="protein sequence ID" value="EPR78035.1"/>
    <property type="molecule type" value="Genomic_DNA"/>
</dbReference>
<dbReference type="VEuPathDB" id="MicrosporidiaDB:SLOPH_2505"/>
<dbReference type="InParanoid" id="S7W5G7"/>
<evidence type="ECO:0000256" key="1">
    <source>
        <dbReference type="SAM" id="SignalP"/>
    </source>
</evidence>
<dbReference type="AlphaFoldDB" id="S7W5G7"/>
<protein>
    <submittedName>
        <fullName evidence="2">Uncharacterized protein</fullName>
    </submittedName>
</protein>
<evidence type="ECO:0000313" key="2">
    <source>
        <dbReference type="EMBL" id="EPR78035.1"/>
    </source>
</evidence>
<organism evidence="2 3">
    <name type="scientific">Spraguea lophii (strain 42_110)</name>
    <name type="common">Microsporidian parasite</name>
    <dbReference type="NCBI Taxonomy" id="1358809"/>
    <lineage>
        <taxon>Eukaryota</taxon>
        <taxon>Fungi</taxon>
        <taxon>Fungi incertae sedis</taxon>
        <taxon>Microsporidia</taxon>
        <taxon>Spragueidae</taxon>
        <taxon>Spraguea</taxon>
    </lineage>
</organism>
<dbReference type="Proteomes" id="UP000014978">
    <property type="component" value="Unassembled WGS sequence"/>
</dbReference>
<comment type="caution">
    <text evidence="2">The sequence shown here is derived from an EMBL/GenBank/DDBJ whole genome shotgun (WGS) entry which is preliminary data.</text>
</comment>
<dbReference type="HOGENOM" id="CLU_078691_0_0_1"/>
<feature type="chain" id="PRO_5004558742" evidence="1">
    <location>
        <begin position="26"/>
        <end position="255"/>
    </location>
</feature>
<dbReference type="OrthoDB" id="408631at2759"/>